<accession>A0AAV8V227</accession>
<name>A0AAV8V227_9RHOD</name>
<reference evidence="2 3" key="1">
    <citation type="journal article" date="2023" name="Nat. Commun.">
        <title>Origin of minicircular mitochondrial genomes in red algae.</title>
        <authorList>
            <person name="Lee Y."/>
            <person name="Cho C.H."/>
            <person name="Lee Y.M."/>
            <person name="Park S.I."/>
            <person name="Yang J.H."/>
            <person name="West J.A."/>
            <person name="Bhattacharya D."/>
            <person name="Yoon H.S."/>
        </authorList>
    </citation>
    <scope>NUCLEOTIDE SEQUENCE [LARGE SCALE GENOMIC DNA]</scope>
    <source>
        <strain evidence="2 3">CCMP1338</strain>
        <tissue evidence="2">Whole cell</tissue>
    </source>
</reference>
<dbReference type="EMBL" id="JAMWBK010000002">
    <property type="protein sequence ID" value="KAJ8907933.1"/>
    <property type="molecule type" value="Genomic_DNA"/>
</dbReference>
<keyword evidence="1" id="KW-0812">Transmembrane</keyword>
<organism evidence="2 3">
    <name type="scientific">Rhodosorus marinus</name>
    <dbReference type="NCBI Taxonomy" id="101924"/>
    <lineage>
        <taxon>Eukaryota</taxon>
        <taxon>Rhodophyta</taxon>
        <taxon>Stylonematophyceae</taxon>
        <taxon>Stylonematales</taxon>
        <taxon>Stylonemataceae</taxon>
        <taxon>Rhodosorus</taxon>
    </lineage>
</organism>
<dbReference type="Proteomes" id="UP001157974">
    <property type="component" value="Unassembled WGS sequence"/>
</dbReference>
<feature type="transmembrane region" description="Helical" evidence="1">
    <location>
        <begin position="273"/>
        <end position="291"/>
    </location>
</feature>
<feature type="transmembrane region" description="Helical" evidence="1">
    <location>
        <begin position="241"/>
        <end position="261"/>
    </location>
</feature>
<proteinExistence type="predicted"/>
<protein>
    <submittedName>
        <fullName evidence="2">Uncharacterized protein</fullName>
    </submittedName>
</protein>
<feature type="transmembrane region" description="Helical" evidence="1">
    <location>
        <begin position="154"/>
        <end position="174"/>
    </location>
</feature>
<feature type="transmembrane region" description="Helical" evidence="1">
    <location>
        <begin position="186"/>
        <end position="206"/>
    </location>
</feature>
<feature type="transmembrane region" description="Helical" evidence="1">
    <location>
        <begin position="213"/>
        <end position="235"/>
    </location>
</feature>
<feature type="transmembrane region" description="Helical" evidence="1">
    <location>
        <begin position="123"/>
        <end position="142"/>
    </location>
</feature>
<keyword evidence="1" id="KW-1133">Transmembrane helix</keyword>
<sequence length="368" mass="40241">MVNQLRSAAACHPVVGFVHPVLFGVKVRGNVVSDRDQSLLRFRLRGSRRKVVVQQGQDPNPLENEEIVEDDEFPAPIAYRKPAPERNSLKSPSTVFVRFSGFIALIVAIMCCSYAFWRPERVINIAHPVYIAFSSFFLGIFVSQFSSRVQRFPVVTLSISIFLKLIFPIAAIFVSRLYNFKTPETASLAVLSAGPVAFGPSVAIASRDMYLSYAIALCKLTYIAAFAFVPASVWLSTAGRATASPTFVGATVSLPFIAGLRVFRSVPVRHGGLLGRLSVFLSWMFCIPQTLTIVARFRMELSTLVNPIETITAIAVFNLVAILLAVAAGKAIGQDNRLSKTMLFTILFPSSILCSAIALSSQSVRVPK</sequence>
<evidence type="ECO:0000256" key="1">
    <source>
        <dbReference type="SAM" id="Phobius"/>
    </source>
</evidence>
<dbReference type="AlphaFoldDB" id="A0AAV8V227"/>
<feature type="transmembrane region" description="Helical" evidence="1">
    <location>
        <begin position="311"/>
        <end position="329"/>
    </location>
</feature>
<evidence type="ECO:0000313" key="3">
    <source>
        <dbReference type="Proteomes" id="UP001157974"/>
    </source>
</evidence>
<keyword evidence="1" id="KW-0472">Membrane</keyword>
<gene>
    <name evidence="2" type="ORF">NDN08_008036</name>
</gene>
<comment type="caution">
    <text evidence="2">The sequence shown here is derived from an EMBL/GenBank/DDBJ whole genome shotgun (WGS) entry which is preliminary data.</text>
</comment>
<keyword evidence="3" id="KW-1185">Reference proteome</keyword>
<feature type="transmembrane region" description="Helical" evidence="1">
    <location>
        <begin position="95"/>
        <end position="117"/>
    </location>
</feature>
<feature type="transmembrane region" description="Helical" evidence="1">
    <location>
        <begin position="341"/>
        <end position="359"/>
    </location>
</feature>
<evidence type="ECO:0000313" key="2">
    <source>
        <dbReference type="EMBL" id="KAJ8907933.1"/>
    </source>
</evidence>